<keyword evidence="2 6" id="KW-1003">Cell membrane</keyword>
<evidence type="ECO:0000256" key="3">
    <source>
        <dbReference type="ARBA" id="ARBA00022692"/>
    </source>
</evidence>
<dbReference type="GO" id="GO:0012505">
    <property type="term" value="C:endomembrane system"/>
    <property type="evidence" value="ECO:0007669"/>
    <property type="project" value="UniProtKB-SubCell"/>
</dbReference>
<sequence length="488" mass="52816">MNSAFTPEMWRSLLPEIGLLILALVLLIFDLIWLKQPQQRGKWLGWMTSMGILVIMGIAAGFSVPQGEGSLEWGGMLRFDEAGFVFRMIFMSAAALTALFAIQHEALKKRGEFFALLLISTLGMNLMASAADLMLLFLAIETTSIPLYVMAGFLTRDDRSVEAGIKYFLFGAITSAVMLYGFSLIYGLTGTTQIYELKASFQSGNLPPGLAGLVILLVLVGFGFKISAAPFHFWAPDVYQGAPTPVAGFLSTASKAAGFAVLLRVFQITFADQSALWSVMIGLIAAASMLIGNYLALAQRSIKRLLAYSSIAHAGYILIGVAADSELGTLAVVYYLMAYLVTNLAAFGIVNLIENRVGTDEINALAGLNRRSASLGLAMLAAMLSLGGIPPFAGFFAKLLVFAAAVERGMIWLVLVGVFNAVVGLYYYLNVLKVIYLQPPPEEKIAAPTTTAWRVALWACMAGILLIGFWFAPWYSWAQAATSAIWVY</sequence>
<reference evidence="9" key="1">
    <citation type="journal article" date="2020" name="mSystems">
        <title>Genome- and Community-Level Interaction Insights into Carbon Utilization and Element Cycling Functions of Hydrothermarchaeota in Hydrothermal Sediment.</title>
        <authorList>
            <person name="Zhou Z."/>
            <person name="Liu Y."/>
            <person name="Xu W."/>
            <person name="Pan J."/>
            <person name="Luo Z.H."/>
            <person name="Li M."/>
        </authorList>
    </citation>
    <scope>NUCLEOTIDE SEQUENCE [LARGE SCALE GENOMIC DNA]</scope>
    <source>
        <strain evidence="9">SpSt-556</strain>
    </source>
</reference>
<dbReference type="GO" id="GO:0008137">
    <property type="term" value="F:NADH dehydrogenase (ubiquinone) activity"/>
    <property type="evidence" value="ECO:0007669"/>
    <property type="project" value="InterPro"/>
</dbReference>
<dbReference type="GO" id="GO:0005886">
    <property type="term" value="C:plasma membrane"/>
    <property type="evidence" value="ECO:0007669"/>
    <property type="project" value="UniProtKB-SubCell"/>
</dbReference>
<comment type="catalytic activity">
    <reaction evidence="6">
        <text>a quinone + NADH + 5 H(+)(in) = a quinol + NAD(+) + 4 H(+)(out)</text>
        <dbReference type="Rhea" id="RHEA:57888"/>
        <dbReference type="ChEBI" id="CHEBI:15378"/>
        <dbReference type="ChEBI" id="CHEBI:24646"/>
        <dbReference type="ChEBI" id="CHEBI:57540"/>
        <dbReference type="ChEBI" id="CHEBI:57945"/>
        <dbReference type="ChEBI" id="CHEBI:132124"/>
    </reaction>
</comment>
<evidence type="ECO:0000256" key="2">
    <source>
        <dbReference type="ARBA" id="ARBA00022475"/>
    </source>
</evidence>
<feature type="transmembrane region" description="Helical" evidence="6">
    <location>
        <begin position="305"/>
        <end position="323"/>
    </location>
</feature>
<name>A0A7C4Q3C0_9CHLR</name>
<organism evidence="9">
    <name type="scientific">Bellilinea caldifistulae</name>
    <dbReference type="NCBI Taxonomy" id="360411"/>
    <lineage>
        <taxon>Bacteria</taxon>
        <taxon>Bacillati</taxon>
        <taxon>Chloroflexota</taxon>
        <taxon>Anaerolineae</taxon>
        <taxon>Anaerolineales</taxon>
        <taxon>Anaerolineaceae</taxon>
        <taxon>Bellilinea</taxon>
    </lineage>
</organism>
<evidence type="ECO:0000256" key="4">
    <source>
        <dbReference type="ARBA" id="ARBA00022989"/>
    </source>
</evidence>
<keyword evidence="6" id="KW-0813">Transport</keyword>
<dbReference type="GO" id="GO:0048038">
    <property type="term" value="F:quinone binding"/>
    <property type="evidence" value="ECO:0007669"/>
    <property type="project" value="UniProtKB-KW"/>
</dbReference>
<feature type="transmembrane region" description="Helical" evidence="6">
    <location>
        <begin position="209"/>
        <end position="234"/>
    </location>
</feature>
<evidence type="ECO:0000256" key="5">
    <source>
        <dbReference type="ARBA" id="ARBA00023136"/>
    </source>
</evidence>
<keyword evidence="6" id="KW-0830">Ubiquinone</keyword>
<keyword evidence="3 6" id="KW-0812">Transmembrane</keyword>
<evidence type="ECO:0000259" key="8">
    <source>
        <dbReference type="Pfam" id="PF00361"/>
    </source>
</evidence>
<feature type="transmembrane region" description="Helical" evidence="6">
    <location>
        <begin position="136"/>
        <end position="155"/>
    </location>
</feature>
<comment type="caution">
    <text evidence="9">The sequence shown here is derived from an EMBL/GenBank/DDBJ whole genome shotgun (WGS) entry which is preliminary data.</text>
</comment>
<dbReference type="EC" id="7.1.1.-" evidence="6"/>
<dbReference type="GO" id="GO:0050136">
    <property type="term" value="F:NADH dehydrogenase (quinone) (non-electrogenic) activity"/>
    <property type="evidence" value="ECO:0007669"/>
    <property type="project" value="UniProtKB-UniRule"/>
</dbReference>
<feature type="transmembrane region" description="Helical" evidence="6">
    <location>
        <begin position="246"/>
        <end position="270"/>
    </location>
</feature>
<feature type="transmembrane region" description="Helical" evidence="6">
    <location>
        <begin position="84"/>
        <end position="101"/>
    </location>
</feature>
<comment type="subcellular location">
    <subcellularLocation>
        <location evidence="6">Cell membrane</location>
        <topology evidence="6">Multi-pass membrane protein</topology>
    </subcellularLocation>
    <subcellularLocation>
        <location evidence="1">Endomembrane system</location>
        <topology evidence="1">Multi-pass membrane protein</topology>
    </subcellularLocation>
    <subcellularLocation>
        <location evidence="7">Membrane</location>
        <topology evidence="7">Multi-pass membrane protein</topology>
    </subcellularLocation>
</comment>
<dbReference type="InterPro" id="IPR010096">
    <property type="entry name" value="NADH-Q_OxRdtase_suN/2"/>
</dbReference>
<dbReference type="EMBL" id="DSXR01000051">
    <property type="protein sequence ID" value="HGS86853.1"/>
    <property type="molecule type" value="Genomic_DNA"/>
</dbReference>
<keyword evidence="6" id="KW-1278">Translocase</keyword>
<keyword evidence="6" id="KW-0520">NAD</keyword>
<feature type="transmembrane region" description="Helical" evidence="6">
    <location>
        <begin position="12"/>
        <end position="34"/>
    </location>
</feature>
<comment type="function">
    <text evidence="6">NDH-1 shuttles electrons from NADH, via FMN and iron-sulfur (Fe-S) centers, to quinones in the respiratory chain. The immediate electron acceptor for the enzyme in this species is believed to be ubiquinone. Couples the redox reaction to proton translocation (for every two electrons transferred, four hydrogen ions are translocated across the cytoplasmic membrane), and thus conserves the redox energy in a proton gradient.</text>
</comment>
<feature type="transmembrane region" description="Helical" evidence="6">
    <location>
        <begin position="167"/>
        <end position="189"/>
    </location>
</feature>
<comment type="subunit">
    <text evidence="6">NDH-1 is composed of 14 different subunits. Subunits NuoA, H, J, K, L, M, N constitute the membrane sector of the complex.</text>
</comment>
<keyword evidence="5 6" id="KW-0472">Membrane</keyword>
<accession>A0A7C4Q3C0</accession>
<dbReference type="Pfam" id="PF00361">
    <property type="entry name" value="Proton_antipo_M"/>
    <property type="match status" value="1"/>
</dbReference>
<gene>
    <name evidence="6" type="primary">nuoN</name>
    <name evidence="9" type="ORF">ENT17_04470</name>
</gene>
<protein>
    <recommendedName>
        <fullName evidence="6">NADH-quinone oxidoreductase subunit N</fullName>
        <ecNumber evidence="6">7.1.1.-</ecNumber>
    </recommendedName>
    <alternativeName>
        <fullName evidence="6">NADH dehydrogenase I subunit N</fullName>
    </alternativeName>
    <alternativeName>
        <fullName evidence="6">NDH-1 subunit N</fullName>
    </alternativeName>
</protein>
<feature type="transmembrane region" description="Helical" evidence="6">
    <location>
        <begin position="113"/>
        <end position="130"/>
    </location>
</feature>
<evidence type="ECO:0000256" key="6">
    <source>
        <dbReference type="HAMAP-Rule" id="MF_00445"/>
    </source>
</evidence>
<feature type="transmembrane region" description="Helical" evidence="6">
    <location>
        <begin position="374"/>
        <end position="397"/>
    </location>
</feature>
<feature type="transmembrane region" description="Helical" evidence="6">
    <location>
        <begin position="43"/>
        <end position="64"/>
    </location>
</feature>
<dbReference type="InterPro" id="IPR001750">
    <property type="entry name" value="ND/Mrp_TM"/>
</dbReference>
<proteinExistence type="inferred from homology"/>
<feature type="transmembrane region" description="Helical" evidence="6">
    <location>
        <begin position="409"/>
        <end position="430"/>
    </location>
</feature>
<dbReference type="AlphaFoldDB" id="A0A7C4Q3C0"/>
<dbReference type="GO" id="GO:0042773">
    <property type="term" value="P:ATP synthesis coupled electron transport"/>
    <property type="evidence" value="ECO:0007669"/>
    <property type="project" value="InterPro"/>
</dbReference>
<feature type="transmembrane region" description="Helical" evidence="6">
    <location>
        <begin position="329"/>
        <end position="353"/>
    </location>
</feature>
<evidence type="ECO:0000256" key="7">
    <source>
        <dbReference type="RuleBase" id="RU000320"/>
    </source>
</evidence>
<keyword evidence="4 6" id="KW-1133">Transmembrane helix</keyword>
<feature type="transmembrane region" description="Helical" evidence="6">
    <location>
        <begin position="276"/>
        <end position="298"/>
    </location>
</feature>
<dbReference type="HAMAP" id="MF_00445">
    <property type="entry name" value="NDH1_NuoN_1"/>
    <property type="match status" value="1"/>
</dbReference>
<dbReference type="NCBIfam" id="TIGR01770">
    <property type="entry name" value="NDH_I_N"/>
    <property type="match status" value="1"/>
</dbReference>
<evidence type="ECO:0000313" key="9">
    <source>
        <dbReference type="EMBL" id="HGS86853.1"/>
    </source>
</evidence>
<evidence type="ECO:0000256" key="1">
    <source>
        <dbReference type="ARBA" id="ARBA00004127"/>
    </source>
</evidence>
<feature type="transmembrane region" description="Helical" evidence="6">
    <location>
        <begin position="451"/>
        <end position="472"/>
    </location>
</feature>
<dbReference type="PANTHER" id="PTHR22773">
    <property type="entry name" value="NADH DEHYDROGENASE"/>
    <property type="match status" value="1"/>
</dbReference>
<keyword evidence="6" id="KW-0874">Quinone</keyword>
<feature type="domain" description="NADH:quinone oxidoreductase/Mrp antiporter transmembrane" evidence="8">
    <location>
        <begin position="130"/>
        <end position="423"/>
    </location>
</feature>
<comment type="similarity">
    <text evidence="6">Belongs to the complex I subunit 2 family.</text>
</comment>